<gene>
    <name evidence="1" type="ORF">H8R91_00460</name>
</gene>
<proteinExistence type="predicted"/>
<accession>A0ABR7HHU7</accession>
<sequence>MNERKKLKKQLAEKYIFKMYLSVNEVKKLLSENPKDKHDTLFASLTVGCVKINAVVFPTPDKMLLGFDILVKDTPESEEWICYDTLSDEIKLSPRSIEQSMFDILNREVKAYGLSYTECNFEVINCKSMKAE</sequence>
<dbReference type="Proteomes" id="UP000636755">
    <property type="component" value="Unassembled WGS sequence"/>
</dbReference>
<evidence type="ECO:0000313" key="2">
    <source>
        <dbReference type="Proteomes" id="UP000636755"/>
    </source>
</evidence>
<protein>
    <submittedName>
        <fullName evidence="1">Uncharacterized protein</fullName>
    </submittedName>
</protein>
<reference evidence="1 2" key="1">
    <citation type="submission" date="2020-08" db="EMBL/GenBank/DDBJ databases">
        <title>Genome public.</title>
        <authorList>
            <person name="Liu C."/>
            <person name="Sun Q."/>
        </authorList>
    </citation>
    <scope>NUCLEOTIDE SEQUENCE [LARGE SCALE GENOMIC DNA]</scope>
    <source>
        <strain evidence="1 2">NSJ-71</strain>
    </source>
</reference>
<name>A0ABR7HHU7_9FIRM</name>
<dbReference type="RefSeq" id="WP_186934444.1">
    <property type="nucleotide sequence ID" value="NZ_JACOPS010000001.1"/>
</dbReference>
<evidence type="ECO:0000313" key="1">
    <source>
        <dbReference type="EMBL" id="MBC5727016.1"/>
    </source>
</evidence>
<keyword evidence="2" id="KW-1185">Reference proteome</keyword>
<dbReference type="EMBL" id="JACOPS010000001">
    <property type="protein sequence ID" value="MBC5727016.1"/>
    <property type="molecule type" value="Genomic_DNA"/>
</dbReference>
<comment type="caution">
    <text evidence="1">The sequence shown here is derived from an EMBL/GenBank/DDBJ whole genome shotgun (WGS) entry which is preliminary data.</text>
</comment>
<organism evidence="1 2">
    <name type="scientific">Ruminococcus intestinalis</name>
    <dbReference type="NCBI Taxonomy" id="2763066"/>
    <lineage>
        <taxon>Bacteria</taxon>
        <taxon>Bacillati</taxon>
        <taxon>Bacillota</taxon>
        <taxon>Clostridia</taxon>
        <taxon>Eubacteriales</taxon>
        <taxon>Oscillospiraceae</taxon>
        <taxon>Ruminococcus</taxon>
    </lineage>
</organism>